<evidence type="ECO:0000256" key="1">
    <source>
        <dbReference type="SAM" id="MobiDB-lite"/>
    </source>
</evidence>
<proteinExistence type="predicted"/>
<reference evidence="2 3" key="1">
    <citation type="journal article" date="2017" name="Int. J. Parasitol.">
        <title>The genome of the protozoan parasite Cystoisospora suis and a reverse vaccinology approach to identify vaccine candidates.</title>
        <authorList>
            <person name="Palmieri N."/>
            <person name="Shrestha A."/>
            <person name="Ruttkowski B."/>
            <person name="Beck T."/>
            <person name="Vogl C."/>
            <person name="Tomley F."/>
            <person name="Blake D.P."/>
            <person name="Joachim A."/>
        </authorList>
    </citation>
    <scope>NUCLEOTIDE SEQUENCE [LARGE SCALE GENOMIC DNA]</scope>
    <source>
        <strain evidence="2 3">Wien I</strain>
    </source>
</reference>
<feature type="region of interest" description="Disordered" evidence="1">
    <location>
        <begin position="95"/>
        <end position="121"/>
    </location>
</feature>
<feature type="compositionally biased region" description="Acidic residues" evidence="1">
    <location>
        <begin position="100"/>
        <end position="109"/>
    </location>
</feature>
<feature type="region of interest" description="Disordered" evidence="1">
    <location>
        <begin position="37"/>
        <end position="58"/>
    </location>
</feature>
<accession>A0A2C6LCP7</accession>
<gene>
    <name evidence="2" type="ORF">CSUI_000306</name>
</gene>
<evidence type="ECO:0000313" key="3">
    <source>
        <dbReference type="Proteomes" id="UP000221165"/>
    </source>
</evidence>
<dbReference type="SUPFAM" id="SSF101908">
    <property type="entry name" value="Putative isomerase YbhE"/>
    <property type="match status" value="1"/>
</dbReference>
<dbReference type="EMBL" id="MIGC01000130">
    <property type="protein sequence ID" value="PHJ25837.1"/>
    <property type="molecule type" value="Genomic_DNA"/>
</dbReference>
<dbReference type="AlphaFoldDB" id="A0A2C6LCP7"/>
<name>A0A2C6LCP7_9APIC</name>
<dbReference type="OrthoDB" id="2288928at2759"/>
<comment type="caution">
    <text evidence="2">The sequence shown here is derived from an EMBL/GenBank/DDBJ whole genome shotgun (WGS) entry which is preliminary data.</text>
</comment>
<dbReference type="GeneID" id="94423751"/>
<protein>
    <submittedName>
        <fullName evidence="2">G-protein beta</fullName>
    </submittedName>
</protein>
<dbReference type="Proteomes" id="UP000221165">
    <property type="component" value="Unassembled WGS sequence"/>
</dbReference>
<organism evidence="2 3">
    <name type="scientific">Cystoisospora suis</name>
    <dbReference type="NCBI Taxonomy" id="483139"/>
    <lineage>
        <taxon>Eukaryota</taxon>
        <taxon>Sar</taxon>
        <taxon>Alveolata</taxon>
        <taxon>Apicomplexa</taxon>
        <taxon>Conoidasida</taxon>
        <taxon>Coccidia</taxon>
        <taxon>Eucoccidiorida</taxon>
        <taxon>Eimeriorina</taxon>
        <taxon>Sarcocystidae</taxon>
        <taxon>Cystoisospora</taxon>
    </lineage>
</organism>
<evidence type="ECO:0000313" key="2">
    <source>
        <dbReference type="EMBL" id="PHJ25837.1"/>
    </source>
</evidence>
<keyword evidence="3" id="KW-1185">Reference proteome</keyword>
<dbReference type="RefSeq" id="XP_067927483.1">
    <property type="nucleotide sequence ID" value="XM_068060540.1"/>
</dbReference>
<sequence>MVKLNEDTLLTGCADGLVRVVRILPNEIMGVLGNHTLTSVSPSTSEPTRASLESRQGGVDRLALSSDKSLLAGVSSFDEKITIFQLEPAWKLLEKKGEGGSEEQDEEDGEKVSGKKRKTKRKLVADLRGDHGFFSDL</sequence>
<feature type="compositionally biased region" description="Polar residues" evidence="1">
    <location>
        <begin position="37"/>
        <end position="54"/>
    </location>
</feature>
<dbReference type="VEuPathDB" id="ToxoDB:CSUI_000306"/>